<dbReference type="EMBL" id="VTPC01089954">
    <property type="protein sequence ID" value="KAF2885433.1"/>
    <property type="molecule type" value="Genomic_DNA"/>
</dbReference>
<dbReference type="Proteomes" id="UP000801492">
    <property type="component" value="Unassembled WGS sequence"/>
</dbReference>
<accession>A0A8K0G4K3</accession>
<proteinExistence type="predicted"/>
<reference evidence="2" key="1">
    <citation type="submission" date="2019-08" db="EMBL/GenBank/DDBJ databases">
        <title>The genome of the North American firefly Photinus pyralis.</title>
        <authorList>
            <consortium name="Photinus pyralis genome working group"/>
            <person name="Fallon T.R."/>
            <person name="Sander Lower S.E."/>
            <person name="Weng J.-K."/>
        </authorList>
    </citation>
    <scope>NUCLEOTIDE SEQUENCE</scope>
    <source>
        <strain evidence="2">TRF0915ILg1</strain>
        <tissue evidence="2">Whole body</tissue>
    </source>
</reference>
<comment type="caution">
    <text evidence="2">The sequence shown here is derived from an EMBL/GenBank/DDBJ whole genome shotgun (WGS) entry which is preliminary data.</text>
</comment>
<name>A0A8K0G4K3_IGNLU</name>
<evidence type="ECO:0000259" key="1">
    <source>
        <dbReference type="Pfam" id="PF01498"/>
    </source>
</evidence>
<keyword evidence="3" id="KW-1185">Reference proteome</keyword>
<feature type="domain" description="Transposase Tc1-like" evidence="1">
    <location>
        <begin position="40"/>
        <end position="91"/>
    </location>
</feature>
<dbReference type="GO" id="GO:0003677">
    <property type="term" value="F:DNA binding"/>
    <property type="evidence" value="ECO:0007669"/>
    <property type="project" value="InterPro"/>
</dbReference>
<dbReference type="GO" id="GO:0015074">
    <property type="term" value="P:DNA integration"/>
    <property type="evidence" value="ECO:0007669"/>
    <property type="project" value="InterPro"/>
</dbReference>
<dbReference type="AlphaFoldDB" id="A0A8K0G4K3"/>
<dbReference type="OrthoDB" id="6762716at2759"/>
<organism evidence="2 3">
    <name type="scientific">Ignelater luminosus</name>
    <name type="common">Cucubano</name>
    <name type="synonym">Pyrophorus luminosus</name>
    <dbReference type="NCBI Taxonomy" id="2038154"/>
    <lineage>
        <taxon>Eukaryota</taxon>
        <taxon>Metazoa</taxon>
        <taxon>Ecdysozoa</taxon>
        <taxon>Arthropoda</taxon>
        <taxon>Hexapoda</taxon>
        <taxon>Insecta</taxon>
        <taxon>Pterygota</taxon>
        <taxon>Neoptera</taxon>
        <taxon>Endopterygota</taxon>
        <taxon>Coleoptera</taxon>
        <taxon>Polyphaga</taxon>
        <taxon>Elateriformia</taxon>
        <taxon>Elateroidea</taxon>
        <taxon>Elateridae</taxon>
        <taxon>Agrypninae</taxon>
        <taxon>Pyrophorini</taxon>
        <taxon>Ignelater</taxon>
    </lineage>
</organism>
<protein>
    <recommendedName>
        <fullName evidence="1">Transposase Tc1-like domain-containing protein</fullName>
    </recommendedName>
</protein>
<gene>
    <name evidence="2" type="ORF">ILUMI_20713</name>
</gene>
<evidence type="ECO:0000313" key="3">
    <source>
        <dbReference type="Proteomes" id="UP000801492"/>
    </source>
</evidence>
<evidence type="ECO:0000313" key="2">
    <source>
        <dbReference type="EMBL" id="KAF2885433.1"/>
    </source>
</evidence>
<dbReference type="GO" id="GO:0006313">
    <property type="term" value="P:DNA transposition"/>
    <property type="evidence" value="ECO:0007669"/>
    <property type="project" value="InterPro"/>
</dbReference>
<dbReference type="Pfam" id="PF01498">
    <property type="entry name" value="HTH_Tnp_Tc3_2"/>
    <property type="match status" value="1"/>
</dbReference>
<sequence length="143" mass="16377">MALSAEDCAKAVVLVKDGRSQRKRKTTANDDQFFVLNTLRNRHSTAVETKNQLREVRGSKVSVWTVRQRLREAGLKDCRPATGPKLLRRHRVRNIACKSEVKIQKLNELSRSTRNFITQSVNLHTTEVKVLLHLCIFQSTLVL</sequence>
<dbReference type="InterPro" id="IPR002492">
    <property type="entry name" value="Transposase_Tc1-like"/>
</dbReference>